<evidence type="ECO:0000256" key="1">
    <source>
        <dbReference type="ARBA" id="ARBA00023172"/>
    </source>
</evidence>
<dbReference type="EMBL" id="CAUYUJ010015329">
    <property type="protein sequence ID" value="CAK0852660.1"/>
    <property type="molecule type" value="Genomic_DNA"/>
</dbReference>
<keyword evidence="1" id="KW-0233">DNA recombination</keyword>
<dbReference type="Gene3D" id="1.10.443.10">
    <property type="entry name" value="Intergrase catalytic core"/>
    <property type="match status" value="1"/>
</dbReference>
<evidence type="ECO:0000256" key="2">
    <source>
        <dbReference type="SAM" id="Phobius"/>
    </source>
</evidence>
<keyword evidence="2" id="KW-1133">Transmembrane helix</keyword>
<keyword evidence="2" id="KW-0472">Membrane</keyword>
<proteinExistence type="predicted"/>
<dbReference type="SUPFAM" id="SSF56349">
    <property type="entry name" value="DNA breaking-rejoining enzymes"/>
    <property type="match status" value="1"/>
</dbReference>
<reference evidence="3" key="1">
    <citation type="submission" date="2023-10" db="EMBL/GenBank/DDBJ databases">
        <authorList>
            <person name="Chen Y."/>
            <person name="Shah S."/>
            <person name="Dougan E. K."/>
            <person name="Thang M."/>
            <person name="Chan C."/>
        </authorList>
    </citation>
    <scope>NUCLEOTIDE SEQUENCE [LARGE SCALE GENOMIC DNA]</scope>
</reference>
<evidence type="ECO:0008006" key="5">
    <source>
        <dbReference type="Google" id="ProtNLM"/>
    </source>
</evidence>
<feature type="transmembrane region" description="Helical" evidence="2">
    <location>
        <begin position="21"/>
        <end position="42"/>
    </location>
</feature>
<name>A0ABN9U1K1_9DINO</name>
<keyword evidence="2" id="KW-0812">Transmembrane</keyword>
<protein>
    <recommendedName>
        <fullName evidence="5">CDAN1-interacting nuclease 1</fullName>
    </recommendedName>
</protein>
<gene>
    <name evidence="3" type="ORF">PCOR1329_LOCUS44373</name>
</gene>
<comment type="caution">
    <text evidence="3">The sequence shown here is derived from an EMBL/GenBank/DDBJ whole genome shotgun (WGS) entry which is preliminary data.</text>
</comment>
<keyword evidence="4" id="KW-1185">Reference proteome</keyword>
<evidence type="ECO:0000313" key="3">
    <source>
        <dbReference type="EMBL" id="CAK0852660.1"/>
    </source>
</evidence>
<sequence>MIKLDEFLERAMLAMHRWSSVFFFVAGLLAGFGVLTCTGLIGDVVLVKYDLPGPPLWHERLILTVGAAPGHYAVLTPDGDVFVEELRPDNDDIAEFRAAPGLGVPPQDIPLDSVYRFQAVPTAAEMIQHVRDGALQAGVPVPAAPVVPVVGAPGAAPGARHPPLGPAAPPAGALVAVPPPMGAHLGPAAPPPVGAGGAAAPGAAAAAAAAPGPAGAAAVAGSPLVWVAAEDTQDISKGIQIPALPDAAVTFGDRGIIPYGIGHLFVQRMAEADIYRYVHDDLRVLPVVVDASGERKVSFSEAVSAMDPTPPRGGTNPALAQYVANQLKDQEIFKACAAVVSYSSSSTAPVHHKSSDPSMPIDMARQSRGIDLAIFFLCLQLMPCEMCLSKFCLLIEPFSAESDVPSKRQRLEDVLDQEGRQVPVVFPYCDNLIVMDTDKDSVSNVKRLAVEQLRRVGFQVHEEVEVTTFFESLGYLVDGKRGGVFPIPHRLEKAVAAFTHLRRRPHITGWQISKALGYVTPIFLLTRSMFSLPNALYQFMHENWSRKRRLWHSAALECKWISVLLPLAWADLRMPWTSQVKATDASLSGYAVGKSLWNVSDVVEAGGARERFRYRCAVPSAAPRRAALGTLDPFQDLETVKPIVDRFEPSPYEPNYLFKEIPEGLLQDSMWKTSYAAPFVFKEGIGDLESRATVSGVKHTLRSSGGFRSHHLHLGDNLGNVLGQEKGRMKNFTRLVCCRRLCALELATSARIHHRWIPSERNPVDKGSRLWEHLRREMVGSIGIRASRSPEAQVETFLEANAVTERTHAMYVKRVADFESWVSARGLKLTSAKLVDCALVDYLNQLWIDGADIGEATGTYAAWVKLRPSFSKKGPDKLVRTMKALQGFNRLDPGRTRPPLPLAFAALIAVELVGMGLGGMALAVMLMFSAYLRPIELLSLQLSDVLVPTQGSPYYAIHLHRAERGQPSKVGLYDETLLLDSSALPFLGYLLDAHRAAAAGPALFDFDYRSFNESFRTAARTAGLAAIKPDLYQLRHGGPSHDILNRLRSKAEVKDRGRWRDDRSVRRYEAHGRLQLQEKLVSEATQSRAAACLADLEAQLRSSMPQFARAVPSSKGIEAEAWDVIDGPSADILTTANRRRLVKDFKTGRALGNRLWVVTFRIICQLASLGVPVVLENPFSSRIWITKHVSYLIRKFGARLLEAHYCQYGTQWKKPTGFLWT</sequence>
<organism evidence="3 4">
    <name type="scientific">Prorocentrum cordatum</name>
    <dbReference type="NCBI Taxonomy" id="2364126"/>
    <lineage>
        <taxon>Eukaryota</taxon>
        <taxon>Sar</taxon>
        <taxon>Alveolata</taxon>
        <taxon>Dinophyceae</taxon>
        <taxon>Prorocentrales</taxon>
        <taxon>Prorocentraceae</taxon>
        <taxon>Prorocentrum</taxon>
    </lineage>
</organism>
<dbReference type="InterPro" id="IPR011010">
    <property type="entry name" value="DNA_brk_join_enz"/>
</dbReference>
<evidence type="ECO:0000313" key="4">
    <source>
        <dbReference type="Proteomes" id="UP001189429"/>
    </source>
</evidence>
<dbReference type="Proteomes" id="UP001189429">
    <property type="component" value="Unassembled WGS sequence"/>
</dbReference>
<dbReference type="InterPro" id="IPR013762">
    <property type="entry name" value="Integrase-like_cat_sf"/>
</dbReference>
<accession>A0ABN9U1K1</accession>